<protein>
    <submittedName>
        <fullName evidence="1">Acid protease</fullName>
    </submittedName>
</protein>
<keyword evidence="1" id="KW-0645">Protease</keyword>
<dbReference type="EMBL" id="MU393690">
    <property type="protein sequence ID" value="KAI4858768.1"/>
    <property type="molecule type" value="Genomic_DNA"/>
</dbReference>
<evidence type="ECO:0000313" key="2">
    <source>
        <dbReference type="Proteomes" id="UP001497700"/>
    </source>
</evidence>
<evidence type="ECO:0000313" key="1">
    <source>
        <dbReference type="EMBL" id="KAI4858768.1"/>
    </source>
</evidence>
<keyword evidence="2" id="KW-1185">Reference proteome</keyword>
<sequence>MALFRSIIIIVGLLPFLCLSSFLPSDFSRSNRTGGGWGNWTSPPSGGHRGPGSGRHIRATLQSRKVENITTTTTGSAVTLVKTDVPSRSPREPLARYGAGIVYMLELELGTPGQTISAILDTGSYTLLVDPDCTQAADPEACLTFGYYDTTRSVTARYLNSWFAGQFGTGYMQGFWYSDTAYVGLDTSLPLPNLRVGVSQWSQYIWAGVLGVSYGKAWNTAYPTLLDLLVIYGYVAVPIFSLGVGYQGGGSPSDIIFGGVDRKKFRGYLEPLEIYPYPYQQLKLYGQAGYRVNLTSLGITPPGQNEISLTNDDFVHNVLIDSGSTYTYLDGNLVAKIAAALNAYTDDQGVYRVPCESRNLDGSVNFGFNYYNIVIRVNYADFIVDFDSYCALGVQPADTGDATWVLGTSFIRAAYLVFDQQNDAVWIAQYLPCGDDGITDLTLDAGRQLWLEVTGLC</sequence>
<organism evidence="1 2">
    <name type="scientific">Hypoxylon rubiginosum</name>
    <dbReference type="NCBI Taxonomy" id="110542"/>
    <lineage>
        <taxon>Eukaryota</taxon>
        <taxon>Fungi</taxon>
        <taxon>Dikarya</taxon>
        <taxon>Ascomycota</taxon>
        <taxon>Pezizomycotina</taxon>
        <taxon>Sordariomycetes</taxon>
        <taxon>Xylariomycetidae</taxon>
        <taxon>Xylariales</taxon>
        <taxon>Hypoxylaceae</taxon>
        <taxon>Hypoxylon</taxon>
    </lineage>
</organism>
<dbReference type="Proteomes" id="UP001497700">
    <property type="component" value="Unassembled WGS sequence"/>
</dbReference>
<proteinExistence type="predicted"/>
<comment type="caution">
    <text evidence="1">The sequence shown here is derived from an EMBL/GenBank/DDBJ whole genome shotgun (WGS) entry which is preliminary data.</text>
</comment>
<keyword evidence="1" id="KW-0378">Hydrolase</keyword>
<reference evidence="1 2" key="1">
    <citation type="journal article" date="2022" name="New Phytol.">
        <title>Ecological generalism drives hyperdiversity of secondary metabolite gene clusters in xylarialean endophytes.</title>
        <authorList>
            <person name="Franco M.E.E."/>
            <person name="Wisecaver J.H."/>
            <person name="Arnold A.E."/>
            <person name="Ju Y.M."/>
            <person name="Slot J.C."/>
            <person name="Ahrendt S."/>
            <person name="Moore L.P."/>
            <person name="Eastman K.E."/>
            <person name="Scott K."/>
            <person name="Konkel Z."/>
            <person name="Mondo S.J."/>
            <person name="Kuo A."/>
            <person name="Hayes R.D."/>
            <person name="Haridas S."/>
            <person name="Andreopoulos B."/>
            <person name="Riley R."/>
            <person name="LaButti K."/>
            <person name="Pangilinan J."/>
            <person name="Lipzen A."/>
            <person name="Amirebrahimi M."/>
            <person name="Yan J."/>
            <person name="Adam C."/>
            <person name="Keymanesh K."/>
            <person name="Ng V."/>
            <person name="Louie K."/>
            <person name="Northen T."/>
            <person name="Drula E."/>
            <person name="Henrissat B."/>
            <person name="Hsieh H.M."/>
            <person name="Youens-Clark K."/>
            <person name="Lutzoni F."/>
            <person name="Miadlikowska J."/>
            <person name="Eastwood D.C."/>
            <person name="Hamelin R.C."/>
            <person name="Grigoriev I.V."/>
            <person name="U'Ren J.M."/>
        </authorList>
    </citation>
    <scope>NUCLEOTIDE SEQUENCE [LARGE SCALE GENOMIC DNA]</scope>
    <source>
        <strain evidence="1 2">CBS 119005</strain>
    </source>
</reference>
<accession>A0ACB9YI09</accession>
<name>A0ACB9YI09_9PEZI</name>
<gene>
    <name evidence="1" type="ORF">F4820DRAFT_454543</name>
</gene>